<protein>
    <submittedName>
        <fullName evidence="1">Uncharacterized protein</fullName>
    </submittedName>
</protein>
<evidence type="ECO:0000313" key="1">
    <source>
        <dbReference type="EMBL" id="REJ57750.1"/>
    </source>
</evidence>
<name>A0A3E0MD80_MICAE</name>
<sequence length="100" mass="10925">MEQPMTNFFDKLARGVEAATKAMGSDLVAETHPFDLTHSVVFPVAKLMKRRTGGEPIVVIELSDGKTTMTLAEFDRFVTELDAFRKLIPSVATGPKIEGA</sequence>
<organism evidence="1 2">
    <name type="scientific">Microcystis aeruginosa DA14</name>
    <dbReference type="NCBI Taxonomy" id="1987506"/>
    <lineage>
        <taxon>Bacteria</taxon>
        <taxon>Bacillati</taxon>
        <taxon>Cyanobacteriota</taxon>
        <taxon>Cyanophyceae</taxon>
        <taxon>Oscillatoriophycideae</taxon>
        <taxon>Chroococcales</taxon>
        <taxon>Microcystaceae</taxon>
        <taxon>Microcystis</taxon>
    </lineage>
</organism>
<dbReference type="AlphaFoldDB" id="A0A3E0MD80"/>
<reference evidence="1 2" key="1">
    <citation type="submission" date="2017-08" db="EMBL/GenBank/DDBJ databases">
        <title>Functional genomic and metabolic studies of the symbiotic interactions of six Microcystis-dominated communities.</title>
        <authorList>
            <person name="Li Q."/>
            <person name="Lin F."/>
        </authorList>
    </citation>
    <scope>NUCLEOTIDE SEQUENCE [LARGE SCALE GENOMIC DNA]</scope>
    <source>
        <strain evidence="1">DA14</strain>
    </source>
</reference>
<dbReference type="EMBL" id="QQWE01000003">
    <property type="protein sequence ID" value="REJ57750.1"/>
    <property type="molecule type" value="Genomic_DNA"/>
</dbReference>
<accession>A0A3E0MD80</accession>
<evidence type="ECO:0000313" key="2">
    <source>
        <dbReference type="Proteomes" id="UP000256301"/>
    </source>
</evidence>
<proteinExistence type="predicted"/>
<dbReference type="Proteomes" id="UP000256301">
    <property type="component" value="Unassembled WGS sequence"/>
</dbReference>
<gene>
    <name evidence="1" type="ORF">DWQ56_10845</name>
</gene>
<comment type="caution">
    <text evidence="1">The sequence shown here is derived from an EMBL/GenBank/DDBJ whole genome shotgun (WGS) entry which is preliminary data.</text>
</comment>